<keyword evidence="3" id="KW-1185">Reference proteome</keyword>
<dbReference type="InterPro" id="IPR027020">
    <property type="entry name" value="YnjB"/>
</dbReference>
<dbReference type="Pfam" id="PF13416">
    <property type="entry name" value="SBP_bac_8"/>
    <property type="match status" value="1"/>
</dbReference>
<proteinExistence type="predicted"/>
<dbReference type="Gene3D" id="3.40.190.10">
    <property type="entry name" value="Periplasmic binding protein-like II"/>
    <property type="match status" value="2"/>
</dbReference>
<name>C8X4D2_DESRD</name>
<dbReference type="HOGENOM" id="CLU_045122_0_0_7"/>
<dbReference type="RefSeq" id="WP_015752547.1">
    <property type="nucleotide sequence ID" value="NC_013223.1"/>
</dbReference>
<dbReference type="OrthoDB" id="3239593at2"/>
<reference evidence="3" key="1">
    <citation type="submission" date="2009-09" db="EMBL/GenBank/DDBJ databases">
        <title>The complete chromosome of Desulfohalobium retbaense DSM 5692.</title>
        <authorList>
            <consortium name="US DOE Joint Genome Institute (JGI-PGF)"/>
            <person name="Lucas S."/>
            <person name="Copeland A."/>
            <person name="Lapidus A."/>
            <person name="Glavina del Rio T."/>
            <person name="Dalin E."/>
            <person name="Tice H."/>
            <person name="Bruce D."/>
            <person name="Goodwin L."/>
            <person name="Pitluck S."/>
            <person name="Kyrpides N."/>
            <person name="Mavromatis K."/>
            <person name="Ivanova N."/>
            <person name="Mikhailova N."/>
            <person name="Munk A.C."/>
            <person name="Brettin T."/>
            <person name="Detter J.C."/>
            <person name="Han C."/>
            <person name="Tapia R."/>
            <person name="Larimer F."/>
            <person name="Land M."/>
            <person name="Hauser L."/>
            <person name="Markowitz V."/>
            <person name="Cheng J.-F."/>
            <person name="Hugenholtz P."/>
            <person name="Woyke T."/>
            <person name="Wu D."/>
            <person name="Spring S."/>
            <person name="Klenk H.-P."/>
            <person name="Eisen J.A."/>
        </authorList>
    </citation>
    <scope>NUCLEOTIDE SEQUENCE [LARGE SCALE GENOMIC DNA]</scope>
    <source>
        <strain evidence="3">DSM 5692</strain>
    </source>
</reference>
<dbReference type="eggNOG" id="COG4134">
    <property type="taxonomic scope" value="Bacteria"/>
</dbReference>
<accession>C8X4D2</accession>
<feature type="signal peptide" evidence="1">
    <location>
        <begin position="1"/>
        <end position="27"/>
    </location>
</feature>
<dbReference type="InterPro" id="IPR006059">
    <property type="entry name" value="SBP"/>
</dbReference>
<dbReference type="PIRSF" id="PIRSF029172">
    <property type="entry name" value="UCP029172_ABC_sbc_YnjB"/>
    <property type="match status" value="1"/>
</dbReference>
<evidence type="ECO:0000313" key="3">
    <source>
        <dbReference type="Proteomes" id="UP000001052"/>
    </source>
</evidence>
<dbReference type="KEGG" id="drt:Dret_2122"/>
<evidence type="ECO:0000313" key="2">
    <source>
        <dbReference type="EMBL" id="ACV69406.1"/>
    </source>
</evidence>
<dbReference type="NCBIfam" id="NF008633">
    <property type="entry name" value="PRK11622.1"/>
    <property type="match status" value="1"/>
</dbReference>
<dbReference type="PANTHER" id="PTHR42779">
    <property type="entry name" value="PROTEIN YNJB"/>
    <property type="match status" value="1"/>
</dbReference>
<protein>
    <submittedName>
        <fullName evidence="2">Extracellular solute-binding protein family 1</fullName>
    </submittedName>
</protein>
<dbReference type="SUPFAM" id="SSF53850">
    <property type="entry name" value="Periplasmic binding protein-like II"/>
    <property type="match status" value="1"/>
</dbReference>
<dbReference type="STRING" id="485915.Dret_2122"/>
<sequence>MPLVFRFGLVAGVLGCLLCIAGCQQTASEPDWRTKDFERIIEAARGTTVRWYMYGGWPHVNEWVDTYVAPAMQERYGISVKRVPMNAPVFVNKLINEKSAGKDPGTIDLVWINGENFKATKNAGALWGPFAEQLPNWQRYVDPSTVAQDFGFPTKGYEAPWGRAQFVLIYDAKRTPNPPRSAESLRRWIQDHPGRFTYPQPPDFTGSAFVRQLFYATTGGHEQYMDGFNATLYARNAPRLWEYLNGIEPSLWQQGRTYPQSSATLDTLFARGEVDFSMSYHPPHAQNKILDGTFPASVRTVALANNSIANTHYTAIPFNAPNKPGAMVLANFLLSPTAQLSKYKPENWGDFPAIDLDRLDQSQRRRFEDVDLGPATLSAETLAEHAVPEIPIGYLEAIEADWKSRVLTN</sequence>
<dbReference type="EMBL" id="CP001734">
    <property type="protein sequence ID" value="ACV69406.1"/>
    <property type="molecule type" value="Genomic_DNA"/>
</dbReference>
<evidence type="ECO:0000256" key="1">
    <source>
        <dbReference type="SAM" id="SignalP"/>
    </source>
</evidence>
<gene>
    <name evidence="2" type="ordered locus">Dret_2122</name>
</gene>
<dbReference type="Proteomes" id="UP000001052">
    <property type="component" value="Chromosome"/>
</dbReference>
<keyword evidence="1" id="KW-0732">Signal</keyword>
<reference evidence="2 3" key="2">
    <citation type="journal article" date="2010" name="Stand. Genomic Sci.">
        <title>Complete genome sequence of Desulfohalobium retbaense type strain (HR(100)).</title>
        <authorList>
            <person name="Spring S."/>
            <person name="Nolan M."/>
            <person name="Lapidus A."/>
            <person name="Glavina Del Rio T."/>
            <person name="Copeland A."/>
            <person name="Tice H."/>
            <person name="Cheng J.F."/>
            <person name="Lucas S."/>
            <person name="Land M."/>
            <person name="Chen F."/>
            <person name="Bruce D."/>
            <person name="Goodwin L."/>
            <person name="Pitluck S."/>
            <person name="Ivanova N."/>
            <person name="Mavromatis K."/>
            <person name="Mikhailova N."/>
            <person name="Pati A."/>
            <person name="Chen A."/>
            <person name="Palaniappan K."/>
            <person name="Hauser L."/>
            <person name="Chang Y.J."/>
            <person name="Jeffries C.D."/>
            <person name="Munk C."/>
            <person name="Kiss H."/>
            <person name="Chain P."/>
            <person name="Han C."/>
            <person name="Brettin T."/>
            <person name="Detter J.C."/>
            <person name="Schuler E."/>
            <person name="Goker M."/>
            <person name="Rohde M."/>
            <person name="Bristow J."/>
            <person name="Eisen J.A."/>
            <person name="Markowitz V."/>
            <person name="Hugenholtz P."/>
            <person name="Kyrpides N.C."/>
            <person name="Klenk H.P."/>
        </authorList>
    </citation>
    <scope>NUCLEOTIDE SEQUENCE [LARGE SCALE GENOMIC DNA]</scope>
    <source>
        <strain evidence="2 3">DSM 5692</strain>
    </source>
</reference>
<dbReference type="AlphaFoldDB" id="C8X4D2"/>
<feature type="chain" id="PRO_5002994101" evidence="1">
    <location>
        <begin position="28"/>
        <end position="409"/>
    </location>
</feature>
<organism evidence="2 3">
    <name type="scientific">Desulfohalobium retbaense (strain ATCC 49708 / DSM 5692 / JCM 16813 / HR100)</name>
    <dbReference type="NCBI Taxonomy" id="485915"/>
    <lineage>
        <taxon>Bacteria</taxon>
        <taxon>Pseudomonadati</taxon>
        <taxon>Thermodesulfobacteriota</taxon>
        <taxon>Desulfovibrionia</taxon>
        <taxon>Desulfovibrionales</taxon>
        <taxon>Desulfohalobiaceae</taxon>
        <taxon>Desulfohalobium</taxon>
    </lineage>
</organism>
<dbReference type="PANTHER" id="PTHR42779:SF1">
    <property type="entry name" value="PROTEIN YNJB"/>
    <property type="match status" value="1"/>
</dbReference>